<dbReference type="InterPro" id="IPR011993">
    <property type="entry name" value="PH-like_dom_sf"/>
</dbReference>
<evidence type="ECO:0000313" key="3">
    <source>
        <dbReference type="EMBL" id="ETW36448.1"/>
    </source>
</evidence>
<dbReference type="InterPro" id="IPR041316">
    <property type="entry name" value="ISP1_C"/>
</dbReference>
<accession>A0A024W7B4</accession>
<reference evidence="3 4" key="1">
    <citation type="submission" date="2013-02" db="EMBL/GenBank/DDBJ databases">
        <title>The Genome Annotation of Plasmodium falciparum Tanzania (2000708).</title>
        <authorList>
            <consortium name="The Broad Institute Genome Sequencing Platform"/>
            <consortium name="The Broad Institute Genome Sequencing Center for Infectious Disease"/>
            <person name="Neafsey D."/>
            <person name="Hoffman S."/>
            <person name="Volkman S."/>
            <person name="Rosenthal P."/>
            <person name="Walker B."/>
            <person name="Young S.K."/>
            <person name="Zeng Q."/>
            <person name="Gargeya S."/>
            <person name="Fitzgerald M."/>
            <person name="Haas B."/>
            <person name="Abouelleil A."/>
            <person name="Allen A.W."/>
            <person name="Alvarado L."/>
            <person name="Arachchi H.M."/>
            <person name="Berlin A.M."/>
            <person name="Chapman S.B."/>
            <person name="Gainer-Dewar J."/>
            <person name="Goldberg J."/>
            <person name="Griggs A."/>
            <person name="Gujja S."/>
            <person name="Hansen M."/>
            <person name="Howarth C."/>
            <person name="Imamovic A."/>
            <person name="Ireland A."/>
            <person name="Larimer J."/>
            <person name="McCowan C."/>
            <person name="Murphy C."/>
            <person name="Pearson M."/>
            <person name="Poon T.W."/>
            <person name="Priest M."/>
            <person name="Roberts A."/>
            <person name="Saif S."/>
            <person name="Shea T."/>
            <person name="Sisk P."/>
            <person name="Sykes S."/>
            <person name="Wortman J."/>
            <person name="Nusbaum C."/>
            <person name="Birren B."/>
        </authorList>
    </citation>
    <scope>NUCLEOTIDE SEQUENCE [LARGE SCALE GENOMIC DNA]</scope>
    <source>
        <strain evidence="4">Tanzania (2000708)</strain>
    </source>
</reference>
<sequence length="98" mass="11604">MGNIVSCCSLDENKKYLNDDEILERNMANFIPYLYFTRIYIYIYIYNIILIAFSNSEINEFKKRLKNNIQIVVLLQDGTKLPCNLQANFQEKTLCISY</sequence>
<keyword evidence="1" id="KW-0472">Membrane</keyword>
<keyword evidence="1" id="KW-1133">Transmembrane helix</keyword>
<gene>
    <name evidence="3" type="ORF">PFTANZ_02848</name>
</gene>
<feature type="transmembrane region" description="Helical" evidence="1">
    <location>
        <begin position="33"/>
        <end position="54"/>
    </location>
</feature>
<dbReference type="AlphaFoldDB" id="A0A024W7B4"/>
<evidence type="ECO:0000259" key="2">
    <source>
        <dbReference type="Pfam" id="PF18161"/>
    </source>
</evidence>
<dbReference type="Pfam" id="PF18161">
    <property type="entry name" value="ISP1_C"/>
    <property type="match status" value="1"/>
</dbReference>
<keyword evidence="1" id="KW-0812">Transmembrane</keyword>
<reference evidence="3 4" key="2">
    <citation type="submission" date="2013-02" db="EMBL/GenBank/DDBJ databases">
        <title>The Genome Sequence of Plasmodium falciparum Tanzania (2000708).</title>
        <authorList>
            <consortium name="The Broad Institute Genome Sequencing Platform"/>
            <consortium name="The Broad Institute Genome Sequencing Center for Infectious Disease"/>
            <person name="Neafsey D."/>
            <person name="Cheeseman I."/>
            <person name="Volkman S."/>
            <person name="Adams J."/>
            <person name="Walker B."/>
            <person name="Young S.K."/>
            <person name="Zeng Q."/>
            <person name="Gargeya S."/>
            <person name="Fitzgerald M."/>
            <person name="Haas B."/>
            <person name="Abouelleil A."/>
            <person name="Alvarado L."/>
            <person name="Arachchi H.M."/>
            <person name="Berlin A.M."/>
            <person name="Chapman S.B."/>
            <person name="Dewar J."/>
            <person name="Goldberg J."/>
            <person name="Griggs A."/>
            <person name="Gujja S."/>
            <person name="Hansen M."/>
            <person name="Howarth C."/>
            <person name="Imamovic A."/>
            <person name="Larimer J."/>
            <person name="McCowan C."/>
            <person name="Murphy C."/>
            <person name="Neiman D."/>
            <person name="Pearson M."/>
            <person name="Priest M."/>
            <person name="Roberts A."/>
            <person name="Saif S."/>
            <person name="Shea T."/>
            <person name="Sisk P."/>
            <person name="Sykes S."/>
            <person name="Wortman J."/>
            <person name="Nusbaum C."/>
            <person name="Birren B."/>
        </authorList>
    </citation>
    <scope>NUCLEOTIDE SEQUENCE [LARGE SCALE GENOMIC DNA]</scope>
    <source>
        <strain evidence="4">Tanzania (2000708)</strain>
    </source>
</reference>
<protein>
    <recommendedName>
        <fullName evidence="2">ISP1 C-terminal domain-containing protein</fullName>
    </recommendedName>
</protein>
<evidence type="ECO:0000313" key="4">
    <source>
        <dbReference type="Proteomes" id="UP000030708"/>
    </source>
</evidence>
<dbReference type="Gene3D" id="2.30.29.30">
    <property type="entry name" value="Pleckstrin-homology domain (PH domain)/Phosphotyrosine-binding domain (PTB)"/>
    <property type="match status" value="1"/>
</dbReference>
<dbReference type="EMBL" id="KI926414">
    <property type="protein sequence ID" value="ETW36448.1"/>
    <property type="molecule type" value="Genomic_DNA"/>
</dbReference>
<proteinExistence type="predicted"/>
<name>A0A024W7B4_PLAFA</name>
<dbReference type="OrthoDB" id="328439at2759"/>
<evidence type="ECO:0000256" key="1">
    <source>
        <dbReference type="SAM" id="Phobius"/>
    </source>
</evidence>
<organism evidence="3 4">
    <name type="scientific">Plasmodium falciparum Tanzania</name>
    <name type="common">2000708</name>
    <dbReference type="NCBI Taxonomy" id="1036725"/>
    <lineage>
        <taxon>Eukaryota</taxon>
        <taxon>Sar</taxon>
        <taxon>Alveolata</taxon>
        <taxon>Apicomplexa</taxon>
        <taxon>Aconoidasida</taxon>
        <taxon>Haemosporida</taxon>
        <taxon>Plasmodiidae</taxon>
        <taxon>Plasmodium</taxon>
        <taxon>Plasmodium (Laverania)</taxon>
    </lineage>
</organism>
<feature type="domain" description="ISP1 C-terminal" evidence="2">
    <location>
        <begin position="61"/>
        <end position="97"/>
    </location>
</feature>
<dbReference type="Proteomes" id="UP000030708">
    <property type="component" value="Unassembled WGS sequence"/>
</dbReference>